<comment type="caution">
    <text evidence="4">The sequence shown here is derived from an EMBL/GenBank/DDBJ whole genome shotgun (WGS) entry which is preliminary data.</text>
</comment>
<dbReference type="EMBL" id="MCGR01000023">
    <property type="protein sequence ID" value="ORY81235.1"/>
    <property type="molecule type" value="Genomic_DNA"/>
</dbReference>
<sequence>MATLPLPLAHTKPTYCRNLSEECTCPEFEYEVPYDEGSLFAECELCEHSLWLHLARKELSYEEALRIKEDGGEPLEFCKRKGCECPTWAGGEKDCLACGCKKGWHRYKDTGSEQRSPSIQSPIHSLGSPTSLSSGSGSYVTSTSQHLPQAPATRQASLPFASYGTPPSTSALSPTASSTWSPSGSSPGRPFPFSTLQRPPPMASSPPANSQPTFGSPSRSLVPPPLPPPPRPPTPPRPYLSTSPEAVSPLRPTVDKGKAVEPRPIAEPRRPSPPRPALQVRTSPPIPIPVSPPRHSYTPTPSQPEDEVLHRMHRPPPFPADRMSVRSEVTIATVGTSGSRYEDEEEDEGDFELAVGAIELGDGGGAGVEAHPVTWGGARVRESDEMAQPMPLQEDGRSSYGSYDSRERSVHGVGRLFGRSPAGGASSSTSPSSPPQVSRSHSIRNAFTRHTSRCTSQPTHQPLSSSPRDPPALSPSAHPRPLDSQPAPTSGDGRARGASIASQGSGSVSTHSGPASISEESATTAATSFGGGGVVERVMTNRSIEPISQEPKTYDSKNLHLQIAPALDAGRFGPGQRFEMRLALGQKVSLASFEKIEVKLIGSSQAWPGNPSDNHDFLVLTSSILPLSPDVREVGLGQRTFAWAMILPEKQTCDCRYPHEPYGIPSSYTHQHFRTSYRVELVAKKTGRLAKGEKISEMLAVHSPLPEPLIRTASKLRANPMEEGHDGAWLTTVSRKEISVEGQNTKIIASELAFQLLPSASPAFCRIPYRITVTFDSRTSGSDYLNHAVLAKLEASFSLSLSRRIVFFHPGKKDKDKEEELPALKVAFSEKEKEAAKIVVDEDGTSRWQYGGVIEVSRHEGRSLVTCNVSVRYMLTARAPTSCGLDKAIEVQARGLNLELLPYLPPQPPPPPLPHRLHLFPTVHTSIDDLLRTSRAPSPLMGLPQPLTTRSPPIPPFTLLPLFPHRRSLPRLRELPCPSRIWPPPALQPHPQLPLQGPRSTSAHLHHQDGGMPRQRATPWTFHSTTTSSAPTMRMSLSLPSRLFRRTWRLPKKVEARGARSGSSRRRRAGGSASRI</sequence>
<dbReference type="PROSITE" id="PS50966">
    <property type="entry name" value="ZF_SWIM"/>
    <property type="match status" value="1"/>
</dbReference>
<dbReference type="PANTHER" id="PTHR48125:SF12">
    <property type="entry name" value="AT HOOK TRANSCRIPTION FACTOR FAMILY-RELATED"/>
    <property type="match status" value="1"/>
</dbReference>
<keyword evidence="1" id="KW-0479">Metal-binding</keyword>
<organism evidence="4 5">
    <name type="scientific">Leucosporidium creatinivorum</name>
    <dbReference type="NCBI Taxonomy" id="106004"/>
    <lineage>
        <taxon>Eukaryota</taxon>
        <taxon>Fungi</taxon>
        <taxon>Dikarya</taxon>
        <taxon>Basidiomycota</taxon>
        <taxon>Pucciniomycotina</taxon>
        <taxon>Microbotryomycetes</taxon>
        <taxon>Leucosporidiales</taxon>
        <taxon>Leucosporidium</taxon>
    </lineage>
</organism>
<dbReference type="AlphaFoldDB" id="A0A1Y2FEH1"/>
<feature type="compositionally biased region" description="Low complexity" evidence="2">
    <location>
        <begin position="125"/>
        <end position="144"/>
    </location>
</feature>
<feature type="compositionally biased region" description="Polar residues" evidence="2">
    <location>
        <begin position="500"/>
        <end position="513"/>
    </location>
</feature>
<gene>
    <name evidence="4" type="ORF">BCR35DRAFT_352379</name>
</gene>
<dbReference type="Proteomes" id="UP000193467">
    <property type="component" value="Unassembled WGS sequence"/>
</dbReference>
<feature type="region of interest" description="Disordered" evidence="2">
    <location>
        <begin position="1054"/>
        <end position="1076"/>
    </location>
</feature>
<proteinExistence type="predicted"/>
<dbReference type="InterPro" id="IPR007527">
    <property type="entry name" value="Znf_SWIM"/>
</dbReference>
<keyword evidence="1" id="KW-0862">Zinc</keyword>
<feature type="compositionally biased region" description="Polar residues" evidence="2">
    <location>
        <begin position="443"/>
        <end position="467"/>
    </location>
</feature>
<evidence type="ECO:0000256" key="1">
    <source>
        <dbReference type="PROSITE-ProRule" id="PRU00325"/>
    </source>
</evidence>
<name>A0A1Y2FEH1_9BASI</name>
<evidence type="ECO:0000259" key="3">
    <source>
        <dbReference type="PROSITE" id="PS50966"/>
    </source>
</evidence>
<dbReference type="GO" id="GO:0008270">
    <property type="term" value="F:zinc ion binding"/>
    <property type="evidence" value="ECO:0007669"/>
    <property type="project" value="UniProtKB-KW"/>
</dbReference>
<reference evidence="4 5" key="1">
    <citation type="submission" date="2016-07" db="EMBL/GenBank/DDBJ databases">
        <title>Pervasive Adenine N6-methylation of Active Genes in Fungi.</title>
        <authorList>
            <consortium name="DOE Joint Genome Institute"/>
            <person name="Mondo S.J."/>
            <person name="Dannebaum R.O."/>
            <person name="Kuo R.C."/>
            <person name="Labutti K."/>
            <person name="Haridas S."/>
            <person name="Kuo A."/>
            <person name="Salamov A."/>
            <person name="Ahrendt S.R."/>
            <person name="Lipzen A."/>
            <person name="Sullivan W."/>
            <person name="Andreopoulos W.B."/>
            <person name="Clum A."/>
            <person name="Lindquist E."/>
            <person name="Daum C."/>
            <person name="Ramamoorthy G.K."/>
            <person name="Gryganskyi A."/>
            <person name="Culley D."/>
            <person name="Magnuson J.K."/>
            <person name="James T.Y."/>
            <person name="O'Malley M.A."/>
            <person name="Stajich J.E."/>
            <person name="Spatafora J.W."/>
            <person name="Visel A."/>
            <person name="Grigoriev I.V."/>
        </authorList>
    </citation>
    <scope>NUCLEOTIDE SEQUENCE [LARGE SCALE GENOMIC DNA]</scope>
    <source>
        <strain evidence="4 5">62-1032</strain>
    </source>
</reference>
<feature type="region of interest" description="Disordered" evidence="2">
    <location>
        <begin position="111"/>
        <end position="327"/>
    </location>
</feature>
<feature type="region of interest" description="Disordered" evidence="2">
    <location>
        <begin position="985"/>
        <end position="1036"/>
    </location>
</feature>
<feature type="compositionally biased region" description="Basic and acidic residues" evidence="2">
    <location>
        <begin position="253"/>
        <end position="270"/>
    </location>
</feature>
<keyword evidence="5" id="KW-1185">Reference proteome</keyword>
<dbReference type="OrthoDB" id="2497666at2759"/>
<feature type="compositionally biased region" description="Low complexity" evidence="2">
    <location>
        <begin position="165"/>
        <end position="195"/>
    </location>
</feature>
<keyword evidence="1" id="KW-0863">Zinc-finger</keyword>
<feature type="compositionally biased region" description="Low complexity" evidence="2">
    <location>
        <begin position="419"/>
        <end position="440"/>
    </location>
</feature>
<feature type="region of interest" description="Disordered" evidence="2">
    <location>
        <begin position="378"/>
        <end position="529"/>
    </location>
</feature>
<feature type="compositionally biased region" description="Polar residues" evidence="2">
    <location>
        <begin position="113"/>
        <end position="123"/>
    </location>
</feature>
<accession>A0A1Y2FEH1</accession>
<dbReference type="InParanoid" id="A0A1Y2FEH1"/>
<feature type="compositionally biased region" description="Polar residues" evidence="2">
    <location>
        <begin position="1021"/>
        <end position="1031"/>
    </location>
</feature>
<feature type="compositionally biased region" description="Pro residues" evidence="2">
    <location>
        <begin position="222"/>
        <end position="238"/>
    </location>
</feature>
<feature type="compositionally biased region" description="Low complexity" evidence="2">
    <location>
        <begin position="205"/>
        <end position="221"/>
    </location>
</feature>
<feature type="domain" description="SWIM-type" evidence="3">
    <location>
        <begin position="15"/>
        <end position="57"/>
    </location>
</feature>
<protein>
    <recommendedName>
        <fullName evidence="3">SWIM-type domain-containing protein</fullName>
    </recommendedName>
</protein>
<feature type="compositionally biased region" description="Low complexity" evidence="2">
    <location>
        <begin position="515"/>
        <end position="528"/>
    </location>
</feature>
<evidence type="ECO:0000256" key="2">
    <source>
        <dbReference type="SAM" id="MobiDB-lite"/>
    </source>
</evidence>
<dbReference type="STRING" id="106004.A0A1Y2FEH1"/>
<evidence type="ECO:0000313" key="4">
    <source>
        <dbReference type="EMBL" id="ORY81235.1"/>
    </source>
</evidence>
<evidence type="ECO:0000313" key="5">
    <source>
        <dbReference type="Proteomes" id="UP000193467"/>
    </source>
</evidence>
<dbReference type="PANTHER" id="PTHR48125">
    <property type="entry name" value="LP07818P1"/>
    <property type="match status" value="1"/>
</dbReference>